<dbReference type="PANTHER" id="PTHR20990">
    <property type="entry name" value="PEROXISOMAL BIOGENESIS FACTOR 11"/>
    <property type="match status" value="1"/>
</dbReference>
<sequence length="204" mass="22948">MVVTLDDLVRILSQYSGRDKTLRIAYSILILYATHIRDEVKSKRLLALSKQLRSARLVLKQFNHAAALHAAVQLTHCSREDLVDFLLQVLARNVNLIHGFVESLAWLADANIISLDAVRLFGVCKYLWMVVLFSSIIRLSRILLRKGALIKCCDETITLLGQVFDFVSVVSALPSNILWAGRLNSTQTTTFSLIASLIALYRCF</sequence>
<keyword evidence="2" id="KW-0576">Peroxisome</keyword>
<dbReference type="OrthoDB" id="10005898at2759"/>
<comment type="subcellular location">
    <subcellularLocation>
        <location evidence="3">Peroxisome membrane</location>
    </subcellularLocation>
</comment>
<keyword evidence="5" id="KW-1185">Reference proteome</keyword>
<gene>
    <name evidence="4" type="ORF">ASIM_LOCUS11696</name>
</gene>
<dbReference type="AlphaFoldDB" id="A0A0M3JVH5"/>
<evidence type="ECO:0000256" key="2">
    <source>
        <dbReference type="ARBA" id="ARBA00023140"/>
    </source>
</evidence>
<evidence type="ECO:0000256" key="3">
    <source>
        <dbReference type="ARBA" id="ARBA00046271"/>
    </source>
</evidence>
<dbReference type="GO" id="GO:0016559">
    <property type="term" value="P:peroxisome fission"/>
    <property type="evidence" value="ECO:0007669"/>
    <property type="project" value="InterPro"/>
</dbReference>
<protein>
    <submittedName>
        <fullName evidence="6">Peroxisomal biogenesis factor 11</fullName>
    </submittedName>
</protein>
<dbReference type="Proteomes" id="UP000267096">
    <property type="component" value="Unassembled WGS sequence"/>
</dbReference>
<evidence type="ECO:0000313" key="5">
    <source>
        <dbReference type="Proteomes" id="UP000267096"/>
    </source>
</evidence>
<evidence type="ECO:0000313" key="4">
    <source>
        <dbReference type="EMBL" id="VDK45616.1"/>
    </source>
</evidence>
<accession>A0A0M3JVH5</accession>
<reference evidence="6" key="1">
    <citation type="submission" date="2017-02" db="UniProtKB">
        <authorList>
            <consortium name="WormBaseParasite"/>
        </authorList>
    </citation>
    <scope>IDENTIFICATION</scope>
</reference>
<organism evidence="6">
    <name type="scientific">Anisakis simplex</name>
    <name type="common">Herring worm</name>
    <dbReference type="NCBI Taxonomy" id="6269"/>
    <lineage>
        <taxon>Eukaryota</taxon>
        <taxon>Metazoa</taxon>
        <taxon>Ecdysozoa</taxon>
        <taxon>Nematoda</taxon>
        <taxon>Chromadorea</taxon>
        <taxon>Rhabditida</taxon>
        <taxon>Spirurina</taxon>
        <taxon>Ascaridomorpha</taxon>
        <taxon>Ascaridoidea</taxon>
        <taxon>Anisakidae</taxon>
        <taxon>Anisakis</taxon>
        <taxon>Anisakis simplex complex</taxon>
    </lineage>
</organism>
<keyword evidence="1" id="KW-0472">Membrane</keyword>
<dbReference type="PANTHER" id="PTHR20990:SF1">
    <property type="entry name" value="PEROXISOMAL MEMBRANE PROTEIN 11C"/>
    <property type="match status" value="1"/>
</dbReference>
<dbReference type="Pfam" id="PF05648">
    <property type="entry name" value="PEX11"/>
    <property type="match status" value="1"/>
</dbReference>
<proteinExistence type="predicted"/>
<dbReference type="InterPro" id="IPR026510">
    <property type="entry name" value="PEX11C_met"/>
</dbReference>
<evidence type="ECO:0000313" key="6">
    <source>
        <dbReference type="WBParaSite" id="ASIM_0001223001-mRNA-1"/>
    </source>
</evidence>
<reference evidence="4 5" key="2">
    <citation type="submission" date="2018-11" db="EMBL/GenBank/DDBJ databases">
        <authorList>
            <consortium name="Pathogen Informatics"/>
        </authorList>
    </citation>
    <scope>NUCLEOTIDE SEQUENCE [LARGE SCALE GENOMIC DNA]</scope>
</reference>
<dbReference type="GO" id="GO:0005778">
    <property type="term" value="C:peroxisomal membrane"/>
    <property type="evidence" value="ECO:0007669"/>
    <property type="project" value="UniProtKB-SubCell"/>
</dbReference>
<name>A0A0M3JVH5_ANISI</name>
<evidence type="ECO:0000256" key="1">
    <source>
        <dbReference type="ARBA" id="ARBA00023136"/>
    </source>
</evidence>
<dbReference type="EMBL" id="UYRR01031094">
    <property type="protein sequence ID" value="VDK45616.1"/>
    <property type="molecule type" value="Genomic_DNA"/>
</dbReference>
<dbReference type="InterPro" id="IPR008733">
    <property type="entry name" value="PEX11"/>
</dbReference>
<dbReference type="WBParaSite" id="ASIM_0001223001-mRNA-1">
    <property type="protein sequence ID" value="ASIM_0001223001-mRNA-1"/>
    <property type="gene ID" value="ASIM_0001223001"/>
</dbReference>